<dbReference type="EMBL" id="JACXVP010000001">
    <property type="protein sequence ID" value="KAG5630385.1"/>
    <property type="molecule type" value="Genomic_DNA"/>
</dbReference>
<gene>
    <name evidence="1" type="ORF">H5410_002102</name>
</gene>
<evidence type="ECO:0000313" key="1">
    <source>
        <dbReference type="EMBL" id="KAG5630385.1"/>
    </source>
</evidence>
<proteinExistence type="predicted"/>
<name>A0A9J6B113_SOLCO</name>
<evidence type="ECO:0000313" key="2">
    <source>
        <dbReference type="Proteomes" id="UP000824120"/>
    </source>
</evidence>
<accession>A0A9J6B113</accession>
<dbReference type="AlphaFoldDB" id="A0A9J6B113"/>
<keyword evidence="2" id="KW-1185">Reference proteome</keyword>
<sequence length="91" mass="10827">METKKIEKKLRRAYGHYAKDRRVKEKIKNLDIDDNLKDSRFIRSCLIPLNRSYSTGNIQSTSEDLKALQQKNIRLRMTMLAMPTRNGMRKR</sequence>
<reference evidence="1 2" key="1">
    <citation type="submission" date="2020-09" db="EMBL/GenBank/DDBJ databases">
        <title>De no assembly of potato wild relative species, Solanum commersonii.</title>
        <authorList>
            <person name="Cho K."/>
        </authorList>
    </citation>
    <scope>NUCLEOTIDE SEQUENCE [LARGE SCALE GENOMIC DNA]</scope>
    <source>
        <strain evidence="1">LZ3.2</strain>
        <tissue evidence="1">Leaf</tissue>
    </source>
</reference>
<protein>
    <submittedName>
        <fullName evidence="1">Uncharacterized protein</fullName>
    </submittedName>
</protein>
<dbReference type="OrthoDB" id="1306342at2759"/>
<comment type="caution">
    <text evidence="1">The sequence shown here is derived from an EMBL/GenBank/DDBJ whole genome shotgun (WGS) entry which is preliminary data.</text>
</comment>
<organism evidence="1 2">
    <name type="scientific">Solanum commersonii</name>
    <name type="common">Commerson's wild potato</name>
    <name type="synonym">Commerson's nightshade</name>
    <dbReference type="NCBI Taxonomy" id="4109"/>
    <lineage>
        <taxon>Eukaryota</taxon>
        <taxon>Viridiplantae</taxon>
        <taxon>Streptophyta</taxon>
        <taxon>Embryophyta</taxon>
        <taxon>Tracheophyta</taxon>
        <taxon>Spermatophyta</taxon>
        <taxon>Magnoliopsida</taxon>
        <taxon>eudicotyledons</taxon>
        <taxon>Gunneridae</taxon>
        <taxon>Pentapetalae</taxon>
        <taxon>asterids</taxon>
        <taxon>lamiids</taxon>
        <taxon>Solanales</taxon>
        <taxon>Solanaceae</taxon>
        <taxon>Solanoideae</taxon>
        <taxon>Solaneae</taxon>
        <taxon>Solanum</taxon>
    </lineage>
</organism>
<dbReference type="Proteomes" id="UP000824120">
    <property type="component" value="Chromosome 1"/>
</dbReference>